<dbReference type="InterPro" id="IPR004027">
    <property type="entry name" value="SEC_C_motif"/>
</dbReference>
<evidence type="ECO:0000313" key="1">
    <source>
        <dbReference type="EMBL" id="CAF9925936.1"/>
    </source>
</evidence>
<dbReference type="OrthoDB" id="432970at2759"/>
<organism evidence="1 2">
    <name type="scientific">Heterodermia speciosa</name>
    <dbReference type="NCBI Taxonomy" id="116794"/>
    <lineage>
        <taxon>Eukaryota</taxon>
        <taxon>Fungi</taxon>
        <taxon>Dikarya</taxon>
        <taxon>Ascomycota</taxon>
        <taxon>Pezizomycotina</taxon>
        <taxon>Lecanoromycetes</taxon>
        <taxon>OSLEUM clade</taxon>
        <taxon>Lecanoromycetidae</taxon>
        <taxon>Caliciales</taxon>
        <taxon>Physciaceae</taxon>
        <taxon>Heterodermia</taxon>
    </lineage>
</organism>
<dbReference type="Proteomes" id="UP000664521">
    <property type="component" value="Unassembled WGS sequence"/>
</dbReference>
<dbReference type="AlphaFoldDB" id="A0A8H3FJT2"/>
<proteinExistence type="predicted"/>
<dbReference type="SUPFAM" id="SSF48403">
    <property type="entry name" value="Ankyrin repeat"/>
    <property type="match status" value="1"/>
</dbReference>
<comment type="caution">
    <text evidence="1">The sequence shown here is derived from an EMBL/GenBank/DDBJ whole genome shotgun (WGS) entry which is preliminary data.</text>
</comment>
<evidence type="ECO:0000313" key="2">
    <source>
        <dbReference type="Proteomes" id="UP000664521"/>
    </source>
</evidence>
<dbReference type="Gene3D" id="3.10.450.50">
    <property type="match status" value="1"/>
</dbReference>
<dbReference type="Pfam" id="PF02810">
    <property type="entry name" value="SEC-C"/>
    <property type="match status" value="1"/>
</dbReference>
<reference evidence="1" key="1">
    <citation type="submission" date="2021-03" db="EMBL/GenBank/DDBJ databases">
        <authorList>
            <person name="Tagirdzhanova G."/>
        </authorList>
    </citation>
    <scope>NUCLEOTIDE SEQUENCE</scope>
</reference>
<sequence>MQSNGTLKGEELISLQRFCVHNHMNPKEHLCDDYGKLLRAGNVGNLRKHFDSRVESFFLPGTLKASARSSAADELYRLRYGPTTITVYNVLLAYTVIRPKLRKRHLECVKWLVEAAKVPVDGKDLSGTTVLAHAISTHPYLDIDFAELMLKAGSPVNDRNRYGYTAAHEFANVASSLEEWQTMQDNPEAMIKVAVALNWFLENKGDIDIKDGDGIPARHLLTHLNSHSKTISLSLEPDSSRSKKSEIGGIIEYPRNQPCLCGSGHKYRRCCGKD</sequence>
<dbReference type="EMBL" id="CAJPDS010000040">
    <property type="protein sequence ID" value="CAF9925936.1"/>
    <property type="molecule type" value="Genomic_DNA"/>
</dbReference>
<name>A0A8H3FJT2_9LECA</name>
<accession>A0A8H3FJT2</accession>
<dbReference type="InterPro" id="IPR036770">
    <property type="entry name" value="Ankyrin_rpt-contain_sf"/>
</dbReference>
<protein>
    <submittedName>
        <fullName evidence="1">Uncharacterized protein</fullName>
    </submittedName>
</protein>
<gene>
    <name evidence="1" type="ORF">HETSPECPRED_006210</name>
</gene>
<keyword evidence="2" id="KW-1185">Reference proteome</keyword>
<dbReference type="SUPFAM" id="SSF103642">
    <property type="entry name" value="Sec-C motif"/>
    <property type="match status" value="1"/>
</dbReference>
<dbReference type="Gene3D" id="1.25.40.20">
    <property type="entry name" value="Ankyrin repeat-containing domain"/>
    <property type="match status" value="1"/>
</dbReference>